<feature type="region of interest" description="Disordered" evidence="1">
    <location>
        <begin position="794"/>
        <end position="840"/>
    </location>
</feature>
<dbReference type="PANTHER" id="PTHR46459:SF1">
    <property type="entry name" value="E1A-BINDING PROTEIN P400"/>
    <property type="match status" value="1"/>
</dbReference>
<dbReference type="GO" id="GO:0000812">
    <property type="term" value="C:Swr1 complex"/>
    <property type="evidence" value="ECO:0007669"/>
    <property type="project" value="TreeGrafter"/>
</dbReference>
<proteinExistence type="predicted"/>
<dbReference type="GO" id="GO:0003682">
    <property type="term" value="F:chromatin binding"/>
    <property type="evidence" value="ECO:0007669"/>
    <property type="project" value="TreeGrafter"/>
</dbReference>
<evidence type="ECO:0000256" key="1">
    <source>
        <dbReference type="SAM" id="MobiDB-lite"/>
    </source>
</evidence>
<reference evidence="3 4" key="1">
    <citation type="journal article" date="2021" name="J. Hered.">
        <title>A chromosome-level genome assembly of the parasitoid wasp, Cotesia glomerata (Hymenoptera: Braconidae).</title>
        <authorList>
            <person name="Pinto B.J."/>
            <person name="Weis J.J."/>
            <person name="Gamble T."/>
            <person name="Ode P.J."/>
            <person name="Paul R."/>
            <person name="Zaspel J.M."/>
        </authorList>
    </citation>
    <scope>NUCLEOTIDE SEQUENCE [LARGE SCALE GENOMIC DNA]</scope>
    <source>
        <strain evidence="3">CgM1</strain>
    </source>
</reference>
<dbReference type="AlphaFoldDB" id="A0AAV7IXF5"/>
<comment type="caution">
    <text evidence="3">The sequence shown here is derived from an EMBL/GenBank/DDBJ whole genome shotgun (WGS) entry which is preliminary data.</text>
</comment>
<dbReference type="GO" id="GO:0006281">
    <property type="term" value="P:DNA repair"/>
    <property type="evidence" value="ECO:0007669"/>
    <property type="project" value="TreeGrafter"/>
</dbReference>
<sequence length="840" mass="91691">MEQMPMWCPPTPPTSDNDVYVDYSLGFLYENTPMTEAQLPPVYVKKELKRSRTEMTPAERDGRRPAKIRHKDDSSFAPRSLFDRPTPALLKARRDMKLHKHRGIRPPITIPGVKPTVLKSIEPEPMLDWLVHEDWALLQALQVYQGLALNLMVISPAHTPNWDLVADIVNNISRIYRSPKQCRYRYECVIVPREEGKIMYDTTPKKQKKQKGVMKLPHVVEQHSKTNRPMRTSQLYDHDKNNSFTLMCIQRLDTIKMLMGKKGPGTTKSLIVSNPSATNPKHAAVLADHGVQYDNPMSPLDVAIRRADRISKEKSKNTNILTPDQQTAARLAQQQQAQQQAQAQAQAQLQQVQLQQQVQQSQASPQVQTQQIHINPQQQQIVQQVATINTTSPQLQSQIVSVTTAGPTVKTTSVTSAVTSGTSVVTALKVRQGTLPIQDVRSNTAVVSVANLQPGQRIPTASLVSVAQSGTQKGIVSVTMAAPPGAKPLTPSQLQYYARQQQLLVRQPYSVANQQQLKALQAAASGQKVSVSVAGTPQQRATLMKQSVVGNTVAQVAVGKSISRVPEADMAAMIKRQVALQQGKAVVQMSSPSGLTPHQILTQAGLHAQQSGTSTSTTGVANAVAGGTPVTAALVKASMVRGAPTSQHLRQIGMHPMINPKRLTGQKVTQLTQIAGKVGVQAQFIVPPKNTVTVQQVFKNVQPSAMQQFAQVSAGTGVTPSGQVVLTKPPMQTRVIPVTVAGSNALKQTIQVVAASSAQLRQSLPQGKPIVTTARGSPGPSQVRLQNVAHSMLQQQALQQQQQQQQQQQPQQQQHQHQQQQQPQQPQPQPSNSQQDPLAK</sequence>
<evidence type="ECO:0000313" key="3">
    <source>
        <dbReference type="EMBL" id="KAH0561363.1"/>
    </source>
</evidence>
<protein>
    <recommendedName>
        <fullName evidence="2">Myb-like domain-containing protein</fullName>
    </recommendedName>
</protein>
<dbReference type="GO" id="GO:0035267">
    <property type="term" value="C:NuA4 histone acetyltransferase complex"/>
    <property type="evidence" value="ECO:0007669"/>
    <property type="project" value="TreeGrafter"/>
</dbReference>
<dbReference type="PANTHER" id="PTHR46459">
    <property type="entry name" value="E1A-BINDING PROTEIN P400-RELATED"/>
    <property type="match status" value="1"/>
</dbReference>
<feature type="region of interest" description="Disordered" evidence="1">
    <location>
        <begin position="50"/>
        <end position="70"/>
    </location>
</feature>
<evidence type="ECO:0000259" key="2">
    <source>
        <dbReference type="PROSITE" id="PS50090"/>
    </source>
</evidence>
<accession>A0AAV7IXF5</accession>
<dbReference type="CDD" id="cd00167">
    <property type="entry name" value="SANT"/>
    <property type="match status" value="1"/>
</dbReference>
<dbReference type="EMBL" id="JAHXZJ010000374">
    <property type="protein sequence ID" value="KAH0561363.1"/>
    <property type="molecule type" value="Genomic_DNA"/>
</dbReference>
<evidence type="ECO:0000313" key="4">
    <source>
        <dbReference type="Proteomes" id="UP000826195"/>
    </source>
</evidence>
<dbReference type="Gene3D" id="1.10.10.60">
    <property type="entry name" value="Homeodomain-like"/>
    <property type="match status" value="1"/>
</dbReference>
<dbReference type="Proteomes" id="UP000826195">
    <property type="component" value="Unassembled WGS sequence"/>
</dbReference>
<feature type="domain" description="Myb-like" evidence="2">
    <location>
        <begin position="129"/>
        <end position="190"/>
    </location>
</feature>
<dbReference type="PROSITE" id="PS50090">
    <property type="entry name" value="MYB_LIKE"/>
    <property type="match status" value="1"/>
</dbReference>
<name>A0AAV7IXF5_COTGL</name>
<keyword evidence="4" id="KW-1185">Reference proteome</keyword>
<dbReference type="InterPro" id="IPR001005">
    <property type="entry name" value="SANT/Myb"/>
</dbReference>
<gene>
    <name evidence="3" type="ORF">KQX54_016342</name>
</gene>
<organism evidence="3 4">
    <name type="scientific">Cotesia glomerata</name>
    <name type="common">Lepidopteran parasitic wasp</name>
    <name type="synonym">Apanteles glomeratus</name>
    <dbReference type="NCBI Taxonomy" id="32391"/>
    <lineage>
        <taxon>Eukaryota</taxon>
        <taxon>Metazoa</taxon>
        <taxon>Ecdysozoa</taxon>
        <taxon>Arthropoda</taxon>
        <taxon>Hexapoda</taxon>
        <taxon>Insecta</taxon>
        <taxon>Pterygota</taxon>
        <taxon>Neoptera</taxon>
        <taxon>Endopterygota</taxon>
        <taxon>Hymenoptera</taxon>
        <taxon>Apocrita</taxon>
        <taxon>Ichneumonoidea</taxon>
        <taxon>Braconidae</taxon>
        <taxon>Microgastrinae</taxon>
        <taxon>Cotesia</taxon>
    </lineage>
</organism>